<sequence length="87" mass="8613">MHGPSGFGVGLVVGVLFVVACPVGGPVNGAASLPEKSAHPASSAAAVATTTARRAPERARRVPSLMPPPYRSAPGRGSLPARGAFAL</sequence>
<reference evidence="2 3" key="1">
    <citation type="submission" date="2021-04" db="EMBL/GenBank/DDBJ databases">
        <title>Whole genome sequence analysis of a thiophenic sulfur metabolizing bacteria.</title>
        <authorList>
            <person name="Akhtar N."/>
            <person name="Akram J."/>
            <person name="Aslam A."/>
        </authorList>
    </citation>
    <scope>NUCLEOTIDE SEQUENCE [LARGE SCALE GENOMIC DNA]</scope>
    <source>
        <strain evidence="2 3">3OW</strain>
    </source>
</reference>
<keyword evidence="3" id="KW-1185">Reference proteome</keyword>
<evidence type="ECO:0000313" key="3">
    <source>
        <dbReference type="Proteomes" id="UP000676853"/>
    </source>
</evidence>
<dbReference type="EMBL" id="JAGXOE010000112">
    <property type="protein sequence ID" value="MBS4104137.1"/>
    <property type="molecule type" value="Genomic_DNA"/>
</dbReference>
<feature type="compositionally biased region" description="Low complexity" evidence="1">
    <location>
        <begin position="40"/>
        <end position="53"/>
    </location>
</feature>
<dbReference type="RefSeq" id="WP_212555237.1">
    <property type="nucleotide sequence ID" value="NZ_JAGXOE010000112.1"/>
</dbReference>
<organism evidence="2 3">
    <name type="scientific">Tsukamurella paurometabola</name>
    <name type="common">Corynebacterium paurometabolum</name>
    <dbReference type="NCBI Taxonomy" id="2061"/>
    <lineage>
        <taxon>Bacteria</taxon>
        <taxon>Bacillati</taxon>
        <taxon>Actinomycetota</taxon>
        <taxon>Actinomycetes</taxon>
        <taxon>Mycobacteriales</taxon>
        <taxon>Tsukamurellaceae</taxon>
        <taxon>Tsukamurella</taxon>
    </lineage>
</organism>
<feature type="region of interest" description="Disordered" evidence="1">
    <location>
        <begin position="33"/>
        <end position="87"/>
    </location>
</feature>
<accession>A0ABS5NKJ2</accession>
<comment type="caution">
    <text evidence="2">The sequence shown here is derived from an EMBL/GenBank/DDBJ whole genome shotgun (WGS) entry which is preliminary data.</text>
</comment>
<evidence type="ECO:0000313" key="2">
    <source>
        <dbReference type="EMBL" id="MBS4104137.1"/>
    </source>
</evidence>
<proteinExistence type="predicted"/>
<evidence type="ECO:0008006" key="4">
    <source>
        <dbReference type="Google" id="ProtNLM"/>
    </source>
</evidence>
<protein>
    <recommendedName>
        <fullName evidence="4">Secreted protein</fullName>
    </recommendedName>
</protein>
<name>A0ABS5NKJ2_TSUPA</name>
<evidence type="ECO:0000256" key="1">
    <source>
        <dbReference type="SAM" id="MobiDB-lite"/>
    </source>
</evidence>
<gene>
    <name evidence="2" type="ORF">KFZ73_23230</name>
</gene>
<dbReference type="Proteomes" id="UP000676853">
    <property type="component" value="Unassembled WGS sequence"/>
</dbReference>